<evidence type="ECO:0000313" key="3">
    <source>
        <dbReference type="Proteomes" id="UP001500967"/>
    </source>
</evidence>
<proteinExistence type="predicted"/>
<dbReference type="RefSeq" id="WP_344649766.1">
    <property type="nucleotide sequence ID" value="NZ_BAAAGX010000014.1"/>
</dbReference>
<keyword evidence="1" id="KW-0472">Membrane</keyword>
<dbReference type="EMBL" id="BAAAGX010000014">
    <property type="protein sequence ID" value="GAA0245444.1"/>
    <property type="molecule type" value="Genomic_DNA"/>
</dbReference>
<evidence type="ECO:0000313" key="2">
    <source>
        <dbReference type="EMBL" id="GAA0245444.1"/>
    </source>
</evidence>
<keyword evidence="1" id="KW-0812">Transmembrane</keyword>
<name>A0ABN0UBV8_9ACTN</name>
<reference evidence="2 3" key="1">
    <citation type="journal article" date="2019" name="Int. J. Syst. Evol. Microbiol.">
        <title>The Global Catalogue of Microorganisms (GCM) 10K type strain sequencing project: providing services to taxonomists for standard genome sequencing and annotation.</title>
        <authorList>
            <consortium name="The Broad Institute Genomics Platform"/>
            <consortium name="The Broad Institute Genome Sequencing Center for Infectious Disease"/>
            <person name="Wu L."/>
            <person name="Ma J."/>
        </authorList>
    </citation>
    <scope>NUCLEOTIDE SEQUENCE [LARGE SCALE GENOMIC DNA]</scope>
    <source>
        <strain evidence="2 3">JCM 10425</strain>
    </source>
</reference>
<feature type="transmembrane region" description="Helical" evidence="1">
    <location>
        <begin position="46"/>
        <end position="65"/>
    </location>
</feature>
<dbReference type="Proteomes" id="UP001500967">
    <property type="component" value="Unassembled WGS sequence"/>
</dbReference>
<protein>
    <recommendedName>
        <fullName evidence="4">WD40 repeat domain-containing protein</fullName>
    </recommendedName>
</protein>
<gene>
    <name evidence="2" type="ORF">GCM10009539_33510</name>
</gene>
<evidence type="ECO:0008006" key="4">
    <source>
        <dbReference type="Google" id="ProtNLM"/>
    </source>
</evidence>
<keyword evidence="3" id="KW-1185">Reference proteome</keyword>
<sequence length="391" mass="42401">MSEPGRDVSDVLIDTLNRAAAGAPPPPADLYRSVTAGYTRRRRAGVVAAATVLALLVGLAGLVTVTREEPAPVARVVEELSADAVRTLPRTIEGRRYLVDAVLSDGRVVVQTPVHTIGRAEIRLFDADGRGTPRLVVGYESTFAEPVYLQVVRANDEWLTWYVNRPRGTVEIWTLRWDENRPRRVAEVRDALGEFSLTLVDDRVVYGPTKEGVLSVPARGGTSTVLPGTAGHYTVLWPWLVTNPGSDPPNYTRDRPTLRNVETGETLTAVFTPTGWRDACGPVWCVGQGWDGAHLTAVRVDGSDPTVLTGLRTDVVALTPVRNRYLPLIRTEPAPDGSQQLAVADLGSGRVVDVGRVANDPGELVLTTVNDGVFSWSGADGMKVLDLRRFD</sequence>
<organism evidence="2 3">
    <name type="scientific">Cryptosporangium japonicum</name>
    <dbReference type="NCBI Taxonomy" id="80872"/>
    <lineage>
        <taxon>Bacteria</taxon>
        <taxon>Bacillati</taxon>
        <taxon>Actinomycetota</taxon>
        <taxon>Actinomycetes</taxon>
        <taxon>Cryptosporangiales</taxon>
        <taxon>Cryptosporangiaceae</taxon>
        <taxon>Cryptosporangium</taxon>
    </lineage>
</organism>
<keyword evidence="1" id="KW-1133">Transmembrane helix</keyword>
<comment type="caution">
    <text evidence="2">The sequence shown here is derived from an EMBL/GenBank/DDBJ whole genome shotgun (WGS) entry which is preliminary data.</text>
</comment>
<accession>A0ABN0UBV8</accession>
<evidence type="ECO:0000256" key="1">
    <source>
        <dbReference type="SAM" id="Phobius"/>
    </source>
</evidence>